<keyword evidence="3" id="KW-1185">Reference proteome</keyword>
<evidence type="ECO:0000313" key="3">
    <source>
        <dbReference type="Proteomes" id="UP000184036"/>
    </source>
</evidence>
<dbReference type="AlphaFoldDB" id="A0A1M5I4K2"/>
<reference evidence="3" key="1">
    <citation type="submission" date="2016-11" db="EMBL/GenBank/DDBJ databases">
        <authorList>
            <person name="Varghese N."/>
            <person name="Submissions S."/>
        </authorList>
    </citation>
    <scope>NUCLEOTIDE SEQUENCE [LARGE SCALE GENOMIC DNA]</scope>
    <source>
        <strain evidence="3">DSM 19741</strain>
    </source>
</reference>
<accession>A0A1M5I4K2</accession>
<dbReference type="STRING" id="271157.SAMN05444396_106116"/>
<sequence length="70" mass="7676">MIKKIVFVFFTIVVMQSCSSVKEYEKEKINDPDMKLTARTAERYETAFQVYREAAAGANGGKSGGGCGCN</sequence>
<dbReference type="Pfam" id="PF14086">
    <property type="entry name" value="DUF4266"/>
    <property type="match status" value="1"/>
</dbReference>
<proteinExistence type="predicted"/>
<dbReference type="Proteomes" id="UP000184036">
    <property type="component" value="Unassembled WGS sequence"/>
</dbReference>
<protein>
    <recommendedName>
        <fullName evidence="1">DUF4266 domain-containing protein</fullName>
    </recommendedName>
</protein>
<name>A0A1M5I4K2_9FLAO</name>
<gene>
    <name evidence="2" type="ORF">SAMN05444396_106116</name>
</gene>
<dbReference type="EMBL" id="FQWE01000006">
    <property type="protein sequence ID" value="SHG22870.1"/>
    <property type="molecule type" value="Genomic_DNA"/>
</dbReference>
<feature type="domain" description="DUF4266" evidence="1">
    <location>
        <begin position="21"/>
        <end position="70"/>
    </location>
</feature>
<dbReference type="PROSITE" id="PS51257">
    <property type="entry name" value="PROKAR_LIPOPROTEIN"/>
    <property type="match status" value="1"/>
</dbReference>
<dbReference type="InterPro" id="IPR025362">
    <property type="entry name" value="DUF4266"/>
</dbReference>
<evidence type="ECO:0000259" key="1">
    <source>
        <dbReference type="Pfam" id="PF14086"/>
    </source>
</evidence>
<organism evidence="2 3">
    <name type="scientific">Flavobacterium segetis</name>
    <dbReference type="NCBI Taxonomy" id="271157"/>
    <lineage>
        <taxon>Bacteria</taxon>
        <taxon>Pseudomonadati</taxon>
        <taxon>Bacteroidota</taxon>
        <taxon>Flavobacteriia</taxon>
        <taxon>Flavobacteriales</taxon>
        <taxon>Flavobacteriaceae</taxon>
        <taxon>Flavobacterium</taxon>
    </lineage>
</organism>
<dbReference type="RefSeq" id="WP_072991741.1">
    <property type="nucleotide sequence ID" value="NZ_FQWE01000006.1"/>
</dbReference>
<evidence type="ECO:0000313" key="2">
    <source>
        <dbReference type="EMBL" id="SHG22870.1"/>
    </source>
</evidence>
<dbReference type="OrthoDB" id="679785at2"/>